<keyword evidence="3 4" id="KW-0012">Acyltransferase</keyword>
<reference evidence="6" key="1">
    <citation type="submission" date="2021-02" db="EMBL/GenBank/DDBJ databases">
        <title>Natrosporangium hydrolyticum gen. nov., sp. nov, a haloalkaliphilic actinobacterium from a soda solonchak soil.</title>
        <authorList>
            <person name="Sorokin D.Y."/>
            <person name="Khijniak T.V."/>
            <person name="Zakharycheva A.P."/>
            <person name="Boueva O.V."/>
            <person name="Ariskina E.V."/>
            <person name="Hahnke R.L."/>
            <person name="Bunk B."/>
            <person name="Sproer C."/>
            <person name="Schumann P."/>
            <person name="Evtushenko L.I."/>
            <person name="Kublanov I.V."/>
        </authorList>
    </citation>
    <scope>NUCLEOTIDE SEQUENCE</scope>
    <source>
        <strain evidence="6">DSM 106523</strain>
    </source>
</reference>
<gene>
    <name evidence="4 6" type="primary">mshD</name>
    <name evidence="6" type="ORF">JQS43_24110</name>
</gene>
<evidence type="ECO:0000313" key="7">
    <source>
        <dbReference type="Proteomes" id="UP000662857"/>
    </source>
</evidence>
<keyword evidence="2 4" id="KW-0677">Repeat</keyword>
<dbReference type="SUPFAM" id="SSF55729">
    <property type="entry name" value="Acyl-CoA N-acyltransferases (Nat)"/>
    <property type="match status" value="1"/>
</dbReference>
<dbReference type="HAMAP" id="MF_01698">
    <property type="entry name" value="MshD"/>
    <property type="match status" value="1"/>
</dbReference>
<dbReference type="EMBL" id="CP070499">
    <property type="protein sequence ID" value="QSB17542.1"/>
    <property type="molecule type" value="Genomic_DNA"/>
</dbReference>
<accession>A0A895YNK4</accession>
<dbReference type="NCBIfam" id="TIGR03448">
    <property type="entry name" value="mycothiol_MshD"/>
    <property type="match status" value="1"/>
</dbReference>
<dbReference type="PANTHER" id="PTHR43072">
    <property type="entry name" value="N-ACETYLTRANSFERASE"/>
    <property type="match status" value="1"/>
</dbReference>
<feature type="domain" description="N-acetyltransferase" evidence="5">
    <location>
        <begin position="154"/>
        <end position="307"/>
    </location>
</feature>
<protein>
    <recommendedName>
        <fullName evidence="4">Mycothiol acetyltransferase</fullName>
        <shortName evidence="4">MSH acetyltransferase</shortName>
        <ecNumber evidence="4">2.3.1.189</ecNumber>
    </recommendedName>
    <alternativeName>
        <fullName evidence="4">Mycothiol synthase</fullName>
    </alternativeName>
</protein>
<dbReference type="Proteomes" id="UP000662857">
    <property type="component" value="Chromosome"/>
</dbReference>
<dbReference type="KEGG" id="nhy:JQS43_24110"/>
<dbReference type="AlphaFoldDB" id="A0A895YNK4"/>
<dbReference type="InterPro" id="IPR016181">
    <property type="entry name" value="Acyl_CoA_acyltransferase"/>
</dbReference>
<dbReference type="RefSeq" id="WP_239679560.1">
    <property type="nucleotide sequence ID" value="NZ_CP070499.1"/>
</dbReference>
<dbReference type="CDD" id="cd04301">
    <property type="entry name" value="NAT_SF"/>
    <property type="match status" value="1"/>
</dbReference>
<comment type="catalytic activity">
    <reaction evidence="4">
        <text>1D-myo-inositol 2-(L-cysteinylamino)-2-deoxy-alpha-D-glucopyranoside + acetyl-CoA = mycothiol + CoA + H(+)</text>
        <dbReference type="Rhea" id="RHEA:26172"/>
        <dbReference type="ChEBI" id="CHEBI:15378"/>
        <dbReference type="ChEBI" id="CHEBI:16768"/>
        <dbReference type="ChEBI" id="CHEBI:57287"/>
        <dbReference type="ChEBI" id="CHEBI:57288"/>
        <dbReference type="ChEBI" id="CHEBI:58887"/>
        <dbReference type="EC" id="2.3.1.189"/>
    </reaction>
</comment>
<comment type="similarity">
    <text evidence="4">Belongs to the acetyltransferase family. MshD subfamily.</text>
</comment>
<evidence type="ECO:0000256" key="1">
    <source>
        <dbReference type="ARBA" id="ARBA00022679"/>
    </source>
</evidence>
<feature type="binding site" evidence="4">
    <location>
        <position position="274"/>
    </location>
    <ligand>
        <name>1D-myo-inositol 2-(L-cysteinylamino)-2-deoxy-alpha-D-glucopyranoside</name>
        <dbReference type="ChEBI" id="CHEBI:58887"/>
    </ligand>
</feature>
<feature type="domain" description="N-acetyltransferase" evidence="5">
    <location>
        <begin position="6"/>
        <end position="146"/>
    </location>
</feature>
<feature type="binding site" evidence="4">
    <location>
        <position position="236"/>
    </location>
    <ligand>
        <name>1D-myo-inositol 2-(L-cysteinylamino)-2-deoxy-alpha-D-glucopyranoside</name>
        <dbReference type="ChEBI" id="CHEBI:58887"/>
    </ligand>
</feature>
<dbReference type="Gene3D" id="3.40.630.30">
    <property type="match status" value="1"/>
</dbReference>
<evidence type="ECO:0000313" key="6">
    <source>
        <dbReference type="EMBL" id="QSB17542.1"/>
    </source>
</evidence>
<evidence type="ECO:0000256" key="2">
    <source>
        <dbReference type="ARBA" id="ARBA00022737"/>
    </source>
</evidence>
<keyword evidence="7" id="KW-1185">Reference proteome</keyword>
<comment type="subunit">
    <text evidence="4">Monomer.</text>
</comment>
<sequence length="307" mass="32640">MVQQLDQLDPPTATEVVALAEAAAATDGVAPLAEQTLLRVRHGGGGVHMLLRDQPGRLIGYGYLDLGDPAGPTAELVVHPAARGAGAGRALATSALKLAGDHDPAGRLRIWAHGDHPGANRLAESLGFARSRVLHQLRRPLDTPLPEPELPPGVVLRAYRPGEDDQAWLALNARAFADHPEQGRWQETDLRLRLAEPWFSAAGFLLAVRADTGALLGFHWTKVHPAEGPGGAPIGEVYVLGVDPAAHGTGLGRALTLAGLRHLRDRGLPQALLYVDGSNQAAMALYRKLGFTDWAVDVMFSYPAHPA</sequence>
<feature type="binding site" evidence="4">
    <location>
        <position position="181"/>
    </location>
    <ligand>
        <name>1D-myo-inositol 2-(L-cysteinylamino)-2-deoxy-alpha-D-glucopyranoside</name>
        <dbReference type="ChEBI" id="CHEBI:58887"/>
    </ligand>
</feature>
<evidence type="ECO:0000256" key="4">
    <source>
        <dbReference type="HAMAP-Rule" id="MF_01698"/>
    </source>
</evidence>
<evidence type="ECO:0000256" key="3">
    <source>
        <dbReference type="ARBA" id="ARBA00023315"/>
    </source>
</evidence>
<dbReference type="InterPro" id="IPR017813">
    <property type="entry name" value="Mycothiol_AcTrfase"/>
</dbReference>
<proteinExistence type="inferred from homology"/>
<dbReference type="GO" id="GO:0035447">
    <property type="term" value="F:mycothiol synthase activity"/>
    <property type="evidence" value="ECO:0007669"/>
    <property type="project" value="UniProtKB-UniRule"/>
</dbReference>
<dbReference type="Pfam" id="PF00583">
    <property type="entry name" value="Acetyltransf_1"/>
    <property type="match status" value="2"/>
</dbReference>
<dbReference type="InterPro" id="IPR000182">
    <property type="entry name" value="GNAT_dom"/>
</dbReference>
<feature type="binding site" evidence="4">
    <location>
        <begin position="240"/>
        <end position="242"/>
    </location>
    <ligand>
        <name>acetyl-CoA</name>
        <dbReference type="ChEBI" id="CHEBI:57288"/>
        <label>2</label>
    </ligand>
</feature>
<feature type="binding site" evidence="4">
    <location>
        <position position="34"/>
    </location>
    <ligand>
        <name>1D-myo-inositol 2-(L-cysteinylamino)-2-deoxy-alpha-D-glucopyranoside</name>
        <dbReference type="ChEBI" id="CHEBI:58887"/>
    </ligand>
</feature>
<comment type="caution">
    <text evidence="4">Lacks conserved residue(s) required for the propagation of feature annotation.</text>
</comment>
<evidence type="ECO:0000259" key="5">
    <source>
        <dbReference type="PROSITE" id="PS51186"/>
    </source>
</evidence>
<feature type="binding site" evidence="4">
    <location>
        <begin position="247"/>
        <end position="253"/>
    </location>
    <ligand>
        <name>acetyl-CoA</name>
        <dbReference type="ChEBI" id="CHEBI:57288"/>
        <label>2</label>
    </ligand>
</feature>
<name>A0A895YNK4_9ACTN</name>
<dbReference type="EC" id="2.3.1.189" evidence="4"/>
<organism evidence="6 7">
    <name type="scientific">Natronosporangium hydrolyticum</name>
    <dbReference type="NCBI Taxonomy" id="2811111"/>
    <lineage>
        <taxon>Bacteria</taxon>
        <taxon>Bacillati</taxon>
        <taxon>Actinomycetota</taxon>
        <taxon>Actinomycetes</taxon>
        <taxon>Micromonosporales</taxon>
        <taxon>Micromonosporaceae</taxon>
        <taxon>Natronosporangium</taxon>
    </lineage>
</organism>
<feature type="binding site" evidence="4">
    <location>
        <begin position="76"/>
        <end position="78"/>
    </location>
    <ligand>
        <name>acetyl-CoA</name>
        <dbReference type="ChEBI" id="CHEBI:57288"/>
        <label>1</label>
    </ligand>
</feature>
<comment type="function">
    <text evidence="4">Catalyzes the transfer of acetyl from acetyl-CoA to desacetylmycothiol (Cys-GlcN-Ins) to form mycothiol.</text>
</comment>
<dbReference type="PROSITE" id="PS51186">
    <property type="entry name" value="GNAT"/>
    <property type="match status" value="2"/>
</dbReference>
<feature type="binding site" evidence="4">
    <location>
        <position position="222"/>
    </location>
    <ligand>
        <name>1D-myo-inositol 2-(L-cysteinylamino)-2-deoxy-alpha-D-glucopyranoside</name>
        <dbReference type="ChEBI" id="CHEBI:58887"/>
    </ligand>
</feature>
<dbReference type="GO" id="GO:0010125">
    <property type="term" value="P:mycothiol biosynthetic process"/>
    <property type="evidence" value="ECO:0007669"/>
    <property type="project" value="UniProtKB-UniRule"/>
</dbReference>
<dbReference type="PIRSF" id="PIRSF021524">
    <property type="entry name" value="MSH_acetyltransferase"/>
    <property type="match status" value="1"/>
</dbReference>
<keyword evidence="1 4" id="KW-0808">Transferase</keyword>